<accession>A0A0G4I2J7</accession>
<protein>
    <submittedName>
        <fullName evidence="1">Uncharacterized protein</fullName>
    </submittedName>
</protein>
<proteinExistence type="predicted"/>
<gene>
    <name evidence="1" type="ORF">Cvel_10386</name>
</gene>
<dbReference type="PhylomeDB" id="A0A0G4I2J7"/>
<dbReference type="EMBL" id="CDMZ01004847">
    <property type="protein sequence ID" value="CEM51100.1"/>
    <property type="molecule type" value="Genomic_DNA"/>
</dbReference>
<dbReference type="AlphaFoldDB" id="A0A0G4I2J7"/>
<sequence>MELAEKIAENTQQGGYYFIDTERENKADMPLHIKKRLERVRGLKKICKIKSKQAKSLNYFWLHKKWKRTPADWFGYCLCNGLTWTKLGRLRRFLGFEVVPDPKDVFGPLYDLQKKLRKQEFFRPCSKLVGEVAKKLKEKDKEGREKYFAAFTVNPADYIRLLMEDEWGRGYFSTNAGLLEEGVIGQEWVVSIDGSSGSGLADG</sequence>
<evidence type="ECO:0000313" key="1">
    <source>
        <dbReference type="EMBL" id="CEM51100.1"/>
    </source>
</evidence>
<name>A0A0G4I2J7_9ALVE</name>
<dbReference type="VEuPathDB" id="CryptoDB:Cvel_10386"/>
<organism evidence="1">
    <name type="scientific">Chromera velia CCMP2878</name>
    <dbReference type="NCBI Taxonomy" id="1169474"/>
    <lineage>
        <taxon>Eukaryota</taxon>
        <taxon>Sar</taxon>
        <taxon>Alveolata</taxon>
        <taxon>Colpodellida</taxon>
        <taxon>Chromeraceae</taxon>
        <taxon>Chromera</taxon>
    </lineage>
</organism>
<reference evidence="1" key="1">
    <citation type="submission" date="2014-11" db="EMBL/GenBank/DDBJ databases">
        <authorList>
            <person name="Otto D Thomas"/>
            <person name="Naeem Raeece"/>
        </authorList>
    </citation>
    <scope>NUCLEOTIDE SEQUENCE</scope>
</reference>